<gene>
    <name evidence="14" type="ORF">OXX778_LOCUS3624</name>
</gene>
<dbReference type="GO" id="GO:0004252">
    <property type="term" value="F:serine-type endopeptidase activity"/>
    <property type="evidence" value="ECO:0007669"/>
    <property type="project" value="UniProtKB-UniRule"/>
</dbReference>
<evidence type="ECO:0000313" key="15">
    <source>
        <dbReference type="Proteomes" id="UP000663879"/>
    </source>
</evidence>
<feature type="active site" description="Charge relay system" evidence="10 11">
    <location>
        <position position="180"/>
    </location>
</feature>
<comment type="similarity">
    <text evidence="11 12">Belongs to the peptidase S8 family.</text>
</comment>
<keyword evidence="3" id="KW-0165">Cleavage on pair of basic residues</keyword>
<dbReference type="InterPro" id="IPR022398">
    <property type="entry name" value="Peptidase_S8_His-AS"/>
</dbReference>
<evidence type="ECO:0000256" key="11">
    <source>
        <dbReference type="PROSITE-ProRule" id="PRU01240"/>
    </source>
</evidence>
<dbReference type="GO" id="GO:0000139">
    <property type="term" value="C:Golgi membrane"/>
    <property type="evidence" value="ECO:0007669"/>
    <property type="project" value="TreeGrafter"/>
</dbReference>
<name>A0A813NV43_9BILA</name>
<keyword evidence="5 11" id="KW-0378">Hydrolase</keyword>
<organism evidence="14 15">
    <name type="scientific">Brachionus calyciflorus</name>
    <dbReference type="NCBI Taxonomy" id="104777"/>
    <lineage>
        <taxon>Eukaryota</taxon>
        <taxon>Metazoa</taxon>
        <taxon>Spiralia</taxon>
        <taxon>Gnathifera</taxon>
        <taxon>Rotifera</taxon>
        <taxon>Eurotatoria</taxon>
        <taxon>Monogononta</taxon>
        <taxon>Pseudotrocha</taxon>
        <taxon>Ploima</taxon>
        <taxon>Brachionidae</taxon>
        <taxon>Brachionus</taxon>
    </lineage>
</organism>
<dbReference type="CDD" id="cd00064">
    <property type="entry name" value="FU"/>
    <property type="match status" value="3"/>
</dbReference>
<dbReference type="Gene3D" id="2.60.120.260">
    <property type="entry name" value="Galactose-binding domain-like"/>
    <property type="match status" value="1"/>
</dbReference>
<dbReference type="SUPFAM" id="SSF49785">
    <property type="entry name" value="Galactose-binding domain-like"/>
    <property type="match status" value="1"/>
</dbReference>
<evidence type="ECO:0000256" key="5">
    <source>
        <dbReference type="ARBA" id="ARBA00022801"/>
    </source>
</evidence>
<dbReference type="PROSITE" id="PS00137">
    <property type="entry name" value="SUBTILASE_HIS"/>
    <property type="match status" value="1"/>
</dbReference>
<evidence type="ECO:0000313" key="14">
    <source>
        <dbReference type="EMBL" id="CAF0745485.1"/>
    </source>
</evidence>
<dbReference type="GO" id="GO:0016486">
    <property type="term" value="P:peptide hormone processing"/>
    <property type="evidence" value="ECO:0007669"/>
    <property type="project" value="TreeGrafter"/>
</dbReference>
<dbReference type="Pfam" id="PF00082">
    <property type="entry name" value="Peptidase_S8"/>
    <property type="match status" value="1"/>
</dbReference>
<dbReference type="OrthoDB" id="300641at2759"/>
<sequence>MNTGDIDHARRVLRDTGFRVVRQVGNLNAFIVESEHHKISKRSARLESQQAEKILSDPQVELFSREKILSRQKRDFIELPLTAKIVRSVNEKSKTEDPFWGDMWYLNRHWKDSKQFDMNVTGAWNQGYSGKGVSVTFLDDGLEWDHPDILQNYDAKASTDINNHDDDPMPRYDETNENKHGTRCAGEVAAVANNSICSVGIAYNAGIGGIKMLDGDVTDSVEAMSLSFNSQHVSIYSASWGPDDNGEVVDGPGPLARRAFIEGANAGRGGLGSIFVWASGNGGRFEDSCACDGYANSIYTMSISSTSERSQKPWYLEECASTLATTYSSGDERAGEKEIITTDIRHKCTSKHTGTSAAAPIAAGIIALALEANPKLTWRDIMFITVLTSRAKAIVSNNYIQNKRGLLVSSRYGFGLMDAGRMVEVAKNWVNVPKMVTCAVRNSNFQVKTIQKSHIIEAVLTTDACQGSINEVNYIEQVEIIVTVRAQQRGLLEIFLISPMGTKSQILPKRPRDQSADGFKKWSFMSVQTWGEFPKGDWVLNVGSSDGSQVQLEDYELVIHGTKEKPVEYEKFLNNDEMTCHYECTKTELPCGPTADDCQSCAHLTYLNEFQKQKCVSYCPSGHYANFETKKCLKCHSSCSECSGPLKSNCTLCLDGSFLSLETNECVQTCPTGYFSNNKNECEKCDDTCETCEFSPSYCLTCKSLNVQQYSVVYKNNYCVINKKNNECDLGEYFDASSTECKRCDLTCSECKSNTAESCLSCSDSRRPFLNEGQCVTNCENGFYLNSTLQRCFKCSDNCKTCKSDANECIECKIGFKLNDKNLCEKIINANCSDPNCQQCLSKEKNQCQICKNGM</sequence>
<accession>A0A813NV43</accession>
<dbReference type="PROSITE" id="PS51829">
    <property type="entry name" value="P_HOMO_B"/>
    <property type="match status" value="1"/>
</dbReference>
<dbReference type="GO" id="GO:0005802">
    <property type="term" value="C:trans-Golgi network"/>
    <property type="evidence" value="ECO:0007669"/>
    <property type="project" value="TreeGrafter"/>
</dbReference>
<dbReference type="InterPro" id="IPR000209">
    <property type="entry name" value="Peptidase_S8/S53_dom"/>
</dbReference>
<dbReference type="CDD" id="cd04059">
    <property type="entry name" value="Peptidases_S8_Protein_convertases_Kexins_Furin-like"/>
    <property type="match status" value="1"/>
</dbReference>
<dbReference type="AlphaFoldDB" id="A0A813NV43"/>
<dbReference type="SUPFAM" id="SSF57184">
    <property type="entry name" value="Growth factor receptor domain"/>
    <property type="match status" value="2"/>
</dbReference>
<evidence type="ECO:0000256" key="3">
    <source>
        <dbReference type="ARBA" id="ARBA00022685"/>
    </source>
</evidence>
<dbReference type="InterPro" id="IPR002884">
    <property type="entry name" value="P_dom"/>
</dbReference>
<dbReference type="Proteomes" id="UP000663879">
    <property type="component" value="Unassembled WGS sequence"/>
</dbReference>
<feature type="domain" description="P/Homo B" evidence="13">
    <location>
        <begin position="431"/>
        <end position="565"/>
    </location>
</feature>
<dbReference type="PANTHER" id="PTHR42884:SF3">
    <property type="entry name" value="FURIN-LIKE PROTEASE 1, ISOFORMS 1_1-X_2"/>
    <property type="match status" value="1"/>
</dbReference>
<evidence type="ECO:0000259" key="13">
    <source>
        <dbReference type="PROSITE" id="PS51829"/>
    </source>
</evidence>
<dbReference type="Gene3D" id="2.10.220.10">
    <property type="entry name" value="Hormone Receptor, Insulin-like Growth Factor Receptor 1, Chain A, domain 2"/>
    <property type="match status" value="3"/>
</dbReference>
<feature type="active site" description="Charge relay system" evidence="10 11">
    <location>
        <position position="139"/>
    </location>
</feature>
<comment type="cofactor">
    <cofactor evidence="1">
        <name>Ca(2+)</name>
        <dbReference type="ChEBI" id="CHEBI:29108"/>
    </cofactor>
</comment>
<dbReference type="PROSITE" id="PS51892">
    <property type="entry name" value="SUBTILASE"/>
    <property type="match status" value="1"/>
</dbReference>
<dbReference type="InterPro" id="IPR006212">
    <property type="entry name" value="Furin_repeat"/>
</dbReference>
<keyword evidence="8" id="KW-1015">Disulfide bond</keyword>
<dbReference type="InterPro" id="IPR009030">
    <property type="entry name" value="Growth_fac_rcpt_cys_sf"/>
</dbReference>
<dbReference type="EMBL" id="CAJNOC010000326">
    <property type="protein sequence ID" value="CAF0745485.1"/>
    <property type="molecule type" value="Genomic_DNA"/>
</dbReference>
<dbReference type="InterPro" id="IPR015500">
    <property type="entry name" value="Peptidase_S8_subtilisin-rel"/>
</dbReference>
<keyword evidence="2 11" id="KW-0645">Protease</keyword>
<dbReference type="PRINTS" id="PR00723">
    <property type="entry name" value="SUBTILISIN"/>
</dbReference>
<dbReference type="Gene3D" id="3.40.50.200">
    <property type="entry name" value="Peptidase S8/S53 domain"/>
    <property type="match status" value="1"/>
</dbReference>
<dbReference type="Gene3D" id="3.30.70.850">
    <property type="entry name" value="Peptidase S8, pro-domain"/>
    <property type="match status" value="1"/>
</dbReference>
<evidence type="ECO:0000256" key="12">
    <source>
        <dbReference type="RuleBase" id="RU003355"/>
    </source>
</evidence>
<evidence type="ECO:0000256" key="8">
    <source>
        <dbReference type="ARBA" id="ARBA00023157"/>
    </source>
</evidence>
<dbReference type="InterPro" id="IPR008979">
    <property type="entry name" value="Galactose-bd-like_sf"/>
</dbReference>
<dbReference type="InterPro" id="IPR023827">
    <property type="entry name" value="Peptidase_S8_Asp-AS"/>
</dbReference>
<dbReference type="InterPro" id="IPR038466">
    <property type="entry name" value="S8_pro-domain_sf"/>
</dbReference>
<dbReference type="InterPro" id="IPR034182">
    <property type="entry name" value="Kexin/furin"/>
</dbReference>
<keyword evidence="6 11" id="KW-0720">Serine protease</keyword>
<evidence type="ECO:0000256" key="7">
    <source>
        <dbReference type="ARBA" id="ARBA00023145"/>
    </source>
</evidence>
<dbReference type="FunFam" id="2.60.120.260:FF:000006">
    <property type="entry name" value="Proprotein convertase subtilisin/kexin type 5"/>
    <property type="match status" value="1"/>
</dbReference>
<keyword evidence="4" id="KW-0732">Signal</keyword>
<evidence type="ECO:0000256" key="1">
    <source>
        <dbReference type="ARBA" id="ARBA00001913"/>
    </source>
</evidence>
<comment type="caution">
    <text evidence="14">The sequence shown here is derived from an EMBL/GenBank/DDBJ whole genome shotgun (WGS) entry which is preliminary data.</text>
</comment>
<dbReference type="Pfam" id="PF01483">
    <property type="entry name" value="P_proprotein"/>
    <property type="match status" value="1"/>
</dbReference>
<keyword evidence="7" id="KW-0865">Zymogen</keyword>
<dbReference type="InterPro" id="IPR032815">
    <property type="entry name" value="S8_pro-domain"/>
</dbReference>
<dbReference type="InterPro" id="IPR023828">
    <property type="entry name" value="Peptidase_S8_Ser-AS"/>
</dbReference>
<keyword evidence="15" id="KW-1185">Reference proteome</keyword>
<evidence type="ECO:0000256" key="2">
    <source>
        <dbReference type="ARBA" id="ARBA00022670"/>
    </source>
</evidence>
<dbReference type="PROSITE" id="PS00136">
    <property type="entry name" value="SUBTILASE_ASP"/>
    <property type="match status" value="1"/>
</dbReference>
<dbReference type="PANTHER" id="PTHR42884">
    <property type="entry name" value="PROPROTEIN CONVERTASE SUBTILISIN/KEXIN-RELATED"/>
    <property type="match status" value="1"/>
</dbReference>
<reference evidence="14" key="1">
    <citation type="submission" date="2021-02" db="EMBL/GenBank/DDBJ databases">
        <authorList>
            <person name="Nowell W R."/>
        </authorList>
    </citation>
    <scope>NUCLEOTIDE SEQUENCE</scope>
    <source>
        <strain evidence="14">Ploen Becks lab</strain>
    </source>
</reference>
<dbReference type="PROSITE" id="PS00138">
    <property type="entry name" value="SUBTILASE_SER"/>
    <property type="match status" value="1"/>
</dbReference>
<evidence type="ECO:0000256" key="9">
    <source>
        <dbReference type="ARBA" id="ARBA00023180"/>
    </source>
</evidence>
<proteinExistence type="inferred from homology"/>
<feature type="active site" description="Charge relay system" evidence="10 11">
    <location>
        <position position="356"/>
    </location>
</feature>
<protein>
    <recommendedName>
        <fullName evidence="13">P/Homo B domain-containing protein</fullName>
    </recommendedName>
</protein>
<dbReference type="InterPro" id="IPR036852">
    <property type="entry name" value="Peptidase_S8/S53_dom_sf"/>
</dbReference>
<keyword evidence="9" id="KW-0325">Glycoprotein</keyword>
<evidence type="ECO:0000256" key="10">
    <source>
        <dbReference type="PIRSR" id="PIRSR615500-1"/>
    </source>
</evidence>
<evidence type="ECO:0000256" key="4">
    <source>
        <dbReference type="ARBA" id="ARBA00022729"/>
    </source>
</evidence>
<dbReference type="SUPFAM" id="SSF52743">
    <property type="entry name" value="Subtilisin-like"/>
    <property type="match status" value="1"/>
</dbReference>
<evidence type="ECO:0000256" key="6">
    <source>
        <dbReference type="ARBA" id="ARBA00022825"/>
    </source>
</evidence>
<dbReference type="Pfam" id="PF16470">
    <property type="entry name" value="S8_pro-domain"/>
    <property type="match status" value="1"/>
</dbReference>
<dbReference type="SMART" id="SM00261">
    <property type="entry name" value="FU"/>
    <property type="match status" value="5"/>
</dbReference>
<dbReference type="FunFam" id="3.40.50.200:FF:000001">
    <property type="entry name" value="Furin 2, isoform B"/>
    <property type="match status" value="1"/>
</dbReference>